<dbReference type="AlphaFoldDB" id="A0A8H7SJ37"/>
<dbReference type="GO" id="GO:0016052">
    <property type="term" value="P:carbohydrate catabolic process"/>
    <property type="evidence" value="ECO:0007669"/>
    <property type="project" value="InterPro"/>
</dbReference>
<dbReference type="CDD" id="cd14791">
    <property type="entry name" value="GH36"/>
    <property type="match status" value="1"/>
</dbReference>
<sequence>MSPYDEILLTETPSVINIKYAVDKEEFNVASYSFKDISHLKVTRTVHLLDPDNFELKYDLTAQDKPVSLNHLEIQLDVNLEDQVMMAEGFQCWSTTKELDRYSTLSAIPGVVSWFTQFNLQGDYDFFNYSGKAGHIHSTGYTYLRNTNNNHIVFLGSISEESGYTYYKSDLNHNKFSFYKDIEGKLLKPGQNLQIKILVSRRDQVSQLKSIWERYAEYYDPKHEFRNPRHLTGWSSWYNFYERVTEKNVLSSLQAFKKHRYPIDVFQIDDGFESQIGDWLDVDSVKFPRGMKALADDIKQQNYLPGIWLAPYAVGFKSKIVKEHPEWLLKHADGRLVVAGPNWGGFYAMDIYHPEVRTYLHKVFDQVIDIWGYELLKLDFLFAAAMIPRLGKSRGEIMWDAMNLITELTGKRALLLGSGVTLPSTWGRLEYSRVSSDASPWWDNSVLRIANVRERVATSNAIISTLNRWPMGSIIFGSDPDVFFVRSDNNKLTKQEKHTLLVINIVFGQLVLMSDNVDLYDKQEHKLYSSIFPKPEAQVTELISVGMDVYQATYTSNGREYIFITNLSPLPFTAKLPWLDHGHYFERSNVLINGSRVDWLSRYSQIFLLPHETRTFMKIEHDSEDKFMGSTGNIVPGSEIETITEKEDGIYIELKKPHMQKKTRIYIKLNSCESEIPSVYVDNELAKLVEKIIWDDHVTVAKITLFDD</sequence>
<dbReference type="Proteomes" id="UP000613177">
    <property type="component" value="Unassembled WGS sequence"/>
</dbReference>
<keyword evidence="6" id="KW-1185">Reference proteome</keyword>
<dbReference type="Gene3D" id="3.20.20.70">
    <property type="entry name" value="Aldolase class I"/>
    <property type="match status" value="1"/>
</dbReference>
<dbReference type="EMBL" id="JAEPRE010000229">
    <property type="protein sequence ID" value="KAG2230006.1"/>
    <property type="molecule type" value="Genomic_DNA"/>
</dbReference>
<keyword evidence="3" id="KW-0378">Hydrolase</keyword>
<evidence type="ECO:0000256" key="1">
    <source>
        <dbReference type="ARBA" id="ARBA00001255"/>
    </source>
</evidence>
<dbReference type="InterPro" id="IPR013785">
    <property type="entry name" value="Aldolase_TIM"/>
</dbReference>
<evidence type="ECO:0000256" key="4">
    <source>
        <dbReference type="ARBA" id="ARBA00023295"/>
    </source>
</evidence>
<dbReference type="InterPro" id="IPR050985">
    <property type="entry name" value="Alpha-glycosidase_related"/>
</dbReference>
<keyword evidence="4" id="KW-0326">Glycosidase</keyword>
<proteinExistence type="predicted"/>
<evidence type="ECO:0000313" key="6">
    <source>
        <dbReference type="Proteomes" id="UP000613177"/>
    </source>
</evidence>
<dbReference type="Pfam" id="PF02065">
    <property type="entry name" value="Melibiase"/>
    <property type="match status" value="1"/>
</dbReference>
<accession>A0A8H7SJ37</accession>
<dbReference type="EC" id="3.2.1.22" evidence="2"/>
<organism evidence="5 6">
    <name type="scientific">Thamnidium elegans</name>
    <dbReference type="NCBI Taxonomy" id="101142"/>
    <lineage>
        <taxon>Eukaryota</taxon>
        <taxon>Fungi</taxon>
        <taxon>Fungi incertae sedis</taxon>
        <taxon>Mucoromycota</taxon>
        <taxon>Mucoromycotina</taxon>
        <taxon>Mucoromycetes</taxon>
        <taxon>Mucorales</taxon>
        <taxon>Mucorineae</taxon>
        <taxon>Mucoraceae</taxon>
        <taxon>Thamnidium</taxon>
    </lineage>
</organism>
<dbReference type="PANTHER" id="PTHR43053">
    <property type="entry name" value="GLYCOSIDASE FAMILY 31"/>
    <property type="match status" value="1"/>
</dbReference>
<dbReference type="SUPFAM" id="SSF51445">
    <property type="entry name" value="(Trans)glycosidases"/>
    <property type="match status" value="1"/>
</dbReference>
<evidence type="ECO:0000313" key="5">
    <source>
        <dbReference type="EMBL" id="KAG2230006.1"/>
    </source>
</evidence>
<evidence type="ECO:0000256" key="2">
    <source>
        <dbReference type="ARBA" id="ARBA00012755"/>
    </source>
</evidence>
<reference evidence="5" key="1">
    <citation type="submission" date="2021-01" db="EMBL/GenBank/DDBJ databases">
        <title>Metabolic potential, ecology and presence of endohyphal bacteria is reflected in genomic diversity of Mucoromycotina.</title>
        <authorList>
            <person name="Muszewska A."/>
            <person name="Okrasinska A."/>
            <person name="Steczkiewicz K."/>
            <person name="Drgas O."/>
            <person name="Orlowska M."/>
            <person name="Perlinska-Lenart U."/>
            <person name="Aleksandrzak-Piekarczyk T."/>
            <person name="Szatraj K."/>
            <person name="Zielenkiewicz U."/>
            <person name="Pilsyk S."/>
            <person name="Malc E."/>
            <person name="Mieczkowski P."/>
            <person name="Kruszewska J.S."/>
            <person name="Biernat P."/>
            <person name="Pawlowska J."/>
        </authorList>
    </citation>
    <scope>NUCLEOTIDE SEQUENCE</scope>
    <source>
        <strain evidence="5">WA0000018081</strain>
    </source>
</reference>
<dbReference type="InterPro" id="IPR017853">
    <property type="entry name" value="GH"/>
</dbReference>
<evidence type="ECO:0000256" key="3">
    <source>
        <dbReference type="ARBA" id="ARBA00022801"/>
    </source>
</evidence>
<comment type="catalytic activity">
    <reaction evidence="1">
        <text>Hydrolysis of terminal, non-reducing alpha-D-galactose residues in alpha-D-galactosides, including galactose oligosaccharides, galactomannans and galactolipids.</text>
        <dbReference type="EC" id="3.2.1.22"/>
    </reaction>
</comment>
<dbReference type="PANTHER" id="PTHR43053:SF3">
    <property type="entry name" value="ALPHA-GALACTOSIDASE C-RELATED"/>
    <property type="match status" value="1"/>
</dbReference>
<gene>
    <name evidence="5" type="ORF">INT48_002824</name>
</gene>
<dbReference type="InterPro" id="IPR002252">
    <property type="entry name" value="Glyco_hydro_36"/>
</dbReference>
<dbReference type="GO" id="GO:0004557">
    <property type="term" value="F:alpha-galactosidase activity"/>
    <property type="evidence" value="ECO:0007669"/>
    <property type="project" value="UniProtKB-EC"/>
</dbReference>
<name>A0A8H7SJ37_9FUNG</name>
<protein>
    <recommendedName>
        <fullName evidence="2">alpha-galactosidase</fullName>
        <ecNumber evidence="2">3.2.1.22</ecNumber>
    </recommendedName>
</protein>
<comment type="caution">
    <text evidence="5">The sequence shown here is derived from an EMBL/GenBank/DDBJ whole genome shotgun (WGS) entry which is preliminary data.</text>
</comment>